<reference evidence="2 3" key="1">
    <citation type="submission" date="2018-12" db="EMBL/GenBank/DDBJ databases">
        <authorList>
            <consortium name="Pathogen Informatics"/>
        </authorList>
    </citation>
    <scope>NUCLEOTIDE SEQUENCE [LARGE SCALE GENOMIC DNA]</scope>
    <source>
        <strain evidence="2 3">NCTC8284</strain>
    </source>
</reference>
<gene>
    <name evidence="2" type="ORF">NCTC8284_00682</name>
</gene>
<dbReference type="KEGG" id="rpne:NCTC8284_00682"/>
<proteinExistence type="predicted"/>
<dbReference type="Proteomes" id="UP000278733">
    <property type="component" value="Chromosome"/>
</dbReference>
<dbReference type="InterPro" id="IPR001173">
    <property type="entry name" value="Glyco_trans_2-like"/>
</dbReference>
<dbReference type="Gene3D" id="3.90.550.10">
    <property type="entry name" value="Spore Coat Polysaccharide Biosynthesis Protein SpsA, Chain A"/>
    <property type="match status" value="1"/>
</dbReference>
<sequence length="72" mass="8277">MATKSDKKTICLNMIVKNESAIIRETLENILAYISLDYYVISDTGYDDNTAEIIEQFFTEKVSRVRFTMTNG</sequence>
<accession>A0A448MK36</accession>
<dbReference type="EMBL" id="LR134405">
    <property type="protein sequence ID" value="VEH65537.1"/>
    <property type="molecule type" value="Genomic_DNA"/>
</dbReference>
<organism evidence="2 3">
    <name type="scientific">Rodentibacter pneumotropicus</name>
    <dbReference type="NCBI Taxonomy" id="758"/>
    <lineage>
        <taxon>Bacteria</taxon>
        <taxon>Pseudomonadati</taxon>
        <taxon>Pseudomonadota</taxon>
        <taxon>Gammaproteobacteria</taxon>
        <taxon>Pasteurellales</taxon>
        <taxon>Pasteurellaceae</taxon>
        <taxon>Rodentibacter</taxon>
    </lineage>
</organism>
<evidence type="ECO:0000259" key="1">
    <source>
        <dbReference type="Pfam" id="PF00535"/>
    </source>
</evidence>
<dbReference type="Pfam" id="PF00535">
    <property type="entry name" value="Glycos_transf_2"/>
    <property type="match status" value="1"/>
</dbReference>
<protein>
    <recommendedName>
        <fullName evidence="1">Glycosyltransferase 2-like domain-containing protein</fullName>
    </recommendedName>
</protein>
<feature type="domain" description="Glycosyltransferase 2-like" evidence="1">
    <location>
        <begin position="14"/>
        <end position="66"/>
    </location>
</feature>
<name>A0A448MK36_9PAST</name>
<dbReference type="AlphaFoldDB" id="A0A448MK36"/>
<dbReference type="InterPro" id="IPR029044">
    <property type="entry name" value="Nucleotide-diphossugar_trans"/>
</dbReference>
<evidence type="ECO:0000313" key="2">
    <source>
        <dbReference type="EMBL" id="VEH65537.1"/>
    </source>
</evidence>
<dbReference type="SUPFAM" id="SSF53448">
    <property type="entry name" value="Nucleotide-diphospho-sugar transferases"/>
    <property type="match status" value="1"/>
</dbReference>
<evidence type="ECO:0000313" key="3">
    <source>
        <dbReference type="Proteomes" id="UP000278733"/>
    </source>
</evidence>